<organism evidence="1">
    <name type="scientific">Salix viminalis</name>
    <name type="common">Common osier</name>
    <name type="synonym">Basket willow</name>
    <dbReference type="NCBI Taxonomy" id="40686"/>
    <lineage>
        <taxon>Eukaryota</taxon>
        <taxon>Viridiplantae</taxon>
        <taxon>Streptophyta</taxon>
        <taxon>Embryophyta</taxon>
        <taxon>Tracheophyta</taxon>
        <taxon>Spermatophyta</taxon>
        <taxon>Magnoliopsida</taxon>
        <taxon>eudicotyledons</taxon>
        <taxon>Gunneridae</taxon>
        <taxon>Pentapetalae</taxon>
        <taxon>rosids</taxon>
        <taxon>fabids</taxon>
        <taxon>Malpighiales</taxon>
        <taxon>Salicaceae</taxon>
        <taxon>Saliceae</taxon>
        <taxon>Salix</taxon>
    </lineage>
</organism>
<gene>
    <name evidence="1" type="ORF">SVIM_LOCUS308101</name>
</gene>
<name>A0A6N2M539_SALVM</name>
<reference evidence="1" key="1">
    <citation type="submission" date="2019-03" db="EMBL/GenBank/DDBJ databases">
        <authorList>
            <person name="Mank J."/>
            <person name="Almeida P."/>
        </authorList>
    </citation>
    <scope>NUCLEOTIDE SEQUENCE</scope>
    <source>
        <strain evidence="1">78183</strain>
    </source>
</reference>
<dbReference type="EMBL" id="CAADRP010001674">
    <property type="protein sequence ID" value="VFU47752.1"/>
    <property type="molecule type" value="Genomic_DNA"/>
</dbReference>
<sequence>MERRFWQDGFEISEGGNGRLLFPAVRSSMEEETVSLILNGKTSIAEEFSDSNSSAHPFSARTDCLNSVFSTITGDLKMAQNDSTENGQS</sequence>
<accession>A0A6N2M539</accession>
<protein>
    <submittedName>
        <fullName evidence="1">Uncharacterized protein</fullName>
    </submittedName>
</protein>
<proteinExistence type="predicted"/>
<dbReference type="AlphaFoldDB" id="A0A6N2M539"/>
<evidence type="ECO:0000313" key="1">
    <source>
        <dbReference type="EMBL" id="VFU47752.1"/>
    </source>
</evidence>